<evidence type="ECO:0000256" key="1">
    <source>
        <dbReference type="ARBA" id="ARBA00004167"/>
    </source>
</evidence>
<name>A0A7R9QRT0_9ACAR</name>
<dbReference type="GO" id="GO:0016020">
    <property type="term" value="C:membrane"/>
    <property type="evidence" value="ECO:0007669"/>
    <property type="project" value="UniProtKB-SubCell"/>
</dbReference>
<keyword evidence="10" id="KW-1185">Reference proteome</keyword>
<dbReference type="GO" id="GO:0005737">
    <property type="term" value="C:cytoplasm"/>
    <property type="evidence" value="ECO:0007669"/>
    <property type="project" value="TreeGrafter"/>
</dbReference>
<evidence type="ECO:0000313" key="10">
    <source>
        <dbReference type="Proteomes" id="UP000728032"/>
    </source>
</evidence>
<comment type="similarity">
    <text evidence="2 8">Belongs to the glycosyltransferase 92 family.</text>
</comment>
<dbReference type="GO" id="GO:0016757">
    <property type="term" value="F:glycosyltransferase activity"/>
    <property type="evidence" value="ECO:0007669"/>
    <property type="project" value="UniProtKB-UniRule"/>
</dbReference>
<dbReference type="PANTHER" id="PTHR21461:SF40">
    <property type="entry name" value="GLYCOSYLTRANSFERASE FAMILY 92 PROTEIN"/>
    <property type="match status" value="1"/>
</dbReference>
<dbReference type="EMBL" id="CAJPVJ010009508">
    <property type="protein sequence ID" value="CAG2172637.1"/>
    <property type="molecule type" value="Genomic_DNA"/>
</dbReference>
<feature type="transmembrane region" description="Helical" evidence="8">
    <location>
        <begin position="37"/>
        <end position="56"/>
    </location>
</feature>
<reference evidence="9" key="1">
    <citation type="submission" date="2020-11" db="EMBL/GenBank/DDBJ databases">
        <authorList>
            <person name="Tran Van P."/>
        </authorList>
    </citation>
    <scope>NUCLEOTIDE SEQUENCE</scope>
</reference>
<evidence type="ECO:0000256" key="5">
    <source>
        <dbReference type="ARBA" id="ARBA00022692"/>
    </source>
</evidence>
<evidence type="ECO:0000256" key="8">
    <source>
        <dbReference type="RuleBase" id="RU366017"/>
    </source>
</evidence>
<dbReference type="PANTHER" id="PTHR21461">
    <property type="entry name" value="GLYCOSYLTRANSFERASE FAMILY 92 PROTEIN"/>
    <property type="match status" value="1"/>
</dbReference>
<protein>
    <recommendedName>
        <fullName evidence="8">Glycosyltransferase family 92 protein</fullName>
        <ecNumber evidence="8">2.4.1.-</ecNumber>
    </recommendedName>
</protein>
<dbReference type="EMBL" id="OC924333">
    <property type="protein sequence ID" value="CAD7655450.1"/>
    <property type="molecule type" value="Genomic_DNA"/>
</dbReference>
<organism evidence="9">
    <name type="scientific">Oppiella nova</name>
    <dbReference type="NCBI Taxonomy" id="334625"/>
    <lineage>
        <taxon>Eukaryota</taxon>
        <taxon>Metazoa</taxon>
        <taxon>Ecdysozoa</taxon>
        <taxon>Arthropoda</taxon>
        <taxon>Chelicerata</taxon>
        <taxon>Arachnida</taxon>
        <taxon>Acari</taxon>
        <taxon>Acariformes</taxon>
        <taxon>Sarcoptiformes</taxon>
        <taxon>Oribatida</taxon>
        <taxon>Brachypylina</taxon>
        <taxon>Oppioidea</taxon>
        <taxon>Oppiidae</taxon>
        <taxon>Oppiella</taxon>
    </lineage>
</organism>
<dbReference type="Proteomes" id="UP000728032">
    <property type="component" value="Unassembled WGS sequence"/>
</dbReference>
<keyword evidence="4 8" id="KW-0808">Transferase</keyword>
<dbReference type="Pfam" id="PF01697">
    <property type="entry name" value="Glyco_transf_92"/>
    <property type="match status" value="1"/>
</dbReference>
<keyword evidence="6 8" id="KW-1133">Transmembrane helix</keyword>
<sequence length="568" mass="66291">MIRRRGKANRLLSYLLNRKLIYYRNGSSNGNSRNRSLYIALVFAAFFALMIILQILSIEKTNNNNNINSYNNNDMNFNDMDKENGILGRFRLFSKKSDDKSDLIFGPKVVQELDRIFDIKHNAVDVVLTQTNQSNNIYENNNHHNKDVYSGATVDDHWQEVSHSRHKFFVYSAYYDGRNRQNRFIRIIAATKTRTDERVYCKLWFANTYEPMRVNAVNKLIHENWNLKYSAYFILCPLFAHLPVPVTVSIFIRDNSNDINEQSVMHSNKLLIHNNAFRGPLSGNDSGDNHNNDLLSDDSIAVCIKPLHYDYNKVLNLIEFIELNRILGVKHFFLYNHTIGREANCALHKYIASGLVTMQSWTLDMESQKEIRTEGLFAALNDCLYRTANRYKYALMIDIDELIIPYRHTSLSSMLQTMSRAHGSRTGAYSFRNAFFYSQWPDDRSVSTAATGGYRLQTLLKTRRKSQLNLHKQRSKCIVMPDKVVEMGNHFVWEFLPTKLMVNVDPRLAVLHHYRVCEFGGDDCVKTASFVERRVHYWKEELILSVTDRINQWSNYCHFDDVLNKIDN</sequence>
<evidence type="ECO:0000256" key="4">
    <source>
        <dbReference type="ARBA" id="ARBA00022679"/>
    </source>
</evidence>
<dbReference type="EC" id="2.4.1.-" evidence="8"/>
<dbReference type="AlphaFoldDB" id="A0A7R9QRT0"/>
<keyword evidence="7 8" id="KW-0472">Membrane</keyword>
<evidence type="ECO:0000256" key="2">
    <source>
        <dbReference type="ARBA" id="ARBA00007647"/>
    </source>
</evidence>
<accession>A0A7R9QRT0</accession>
<keyword evidence="3 8" id="KW-0328">Glycosyltransferase</keyword>
<evidence type="ECO:0000256" key="7">
    <source>
        <dbReference type="ARBA" id="ARBA00023136"/>
    </source>
</evidence>
<evidence type="ECO:0000256" key="3">
    <source>
        <dbReference type="ARBA" id="ARBA00022676"/>
    </source>
</evidence>
<evidence type="ECO:0000313" key="9">
    <source>
        <dbReference type="EMBL" id="CAD7655450.1"/>
    </source>
</evidence>
<gene>
    <name evidence="9" type="ORF">ONB1V03_LOCUS12093</name>
</gene>
<dbReference type="InterPro" id="IPR008166">
    <property type="entry name" value="Glyco_transf_92"/>
</dbReference>
<evidence type="ECO:0000256" key="6">
    <source>
        <dbReference type="ARBA" id="ARBA00022989"/>
    </source>
</evidence>
<proteinExistence type="inferred from homology"/>
<keyword evidence="5 8" id="KW-0812">Transmembrane</keyword>
<dbReference type="OrthoDB" id="2526284at2759"/>
<comment type="subcellular location">
    <subcellularLocation>
        <location evidence="1">Membrane</location>
        <topology evidence="1">Single-pass membrane protein</topology>
    </subcellularLocation>
</comment>